<evidence type="ECO:0000313" key="2">
    <source>
        <dbReference type="Proteomes" id="UP000288674"/>
    </source>
</evidence>
<keyword evidence="2" id="KW-1185">Reference proteome</keyword>
<proteinExistence type="predicted"/>
<sequence>MNPNELKKLNTFIDGYNKLVEETGFRTCDAYEQRPVIEKVGSVVCAFDFTTDENGKYMIPNNDTNYRRDEDGKVIWESYQFNRETGEHDILLGTFKATGNGKPIKIK</sequence>
<dbReference type="Proteomes" id="UP000288674">
    <property type="component" value="Segment"/>
</dbReference>
<accession>A0A3Q9R7K1</accession>
<gene>
    <name evidence="1" type="ORF">pW4_3</name>
</gene>
<evidence type="ECO:0000313" key="1">
    <source>
        <dbReference type="EMBL" id="AZU99026.1"/>
    </source>
</evidence>
<organism evidence="1 2">
    <name type="scientific">Bacillus phage pW4</name>
    <dbReference type="NCBI Taxonomy" id="2500560"/>
    <lineage>
        <taxon>Viruses</taxon>
        <taxon>Duplodnaviria</taxon>
        <taxon>Heunggongvirae</taxon>
        <taxon>Uroviricota</taxon>
        <taxon>Caudoviricetes</taxon>
        <taxon>Sejongvirinae</taxon>
        <taxon>Yihwangvirus</taxon>
        <taxon>Yihwangvirus pW4</taxon>
    </lineage>
</organism>
<dbReference type="EMBL" id="MK288022">
    <property type="protein sequence ID" value="AZU99026.1"/>
    <property type="molecule type" value="Genomic_DNA"/>
</dbReference>
<name>A0A3Q9R7K1_9CAUD</name>
<reference evidence="1 2" key="1">
    <citation type="submission" date="2018-12" db="EMBL/GenBank/DDBJ databases">
        <title>Characterization of novel siphovirus infecting Emetic Bacillus cereus.</title>
        <authorList>
            <person name="Hu X."/>
            <person name="Wan X."/>
            <person name="Geng P."/>
            <person name="Yuan Z."/>
        </authorList>
    </citation>
    <scope>NUCLEOTIDE SEQUENCE [LARGE SCALE GENOMIC DNA]</scope>
</reference>
<protein>
    <submittedName>
        <fullName evidence="1">Uncharacterized protein</fullName>
    </submittedName>
</protein>